<dbReference type="CDD" id="cd04185">
    <property type="entry name" value="GT_2_like_b"/>
    <property type="match status" value="1"/>
</dbReference>
<keyword evidence="7" id="KW-1185">Reference proteome</keyword>
<reference evidence="6 7" key="1">
    <citation type="journal article" date="2015" name="Genome Announc.">
        <title>Expanding the biotechnology potential of lactobacilli through comparative genomics of 213 strains and associated genera.</title>
        <authorList>
            <person name="Sun Z."/>
            <person name="Harris H.M."/>
            <person name="McCann A."/>
            <person name="Guo C."/>
            <person name="Argimon S."/>
            <person name="Zhang W."/>
            <person name="Yang X."/>
            <person name="Jeffery I.B."/>
            <person name="Cooney J.C."/>
            <person name="Kagawa T.F."/>
            <person name="Liu W."/>
            <person name="Song Y."/>
            <person name="Salvetti E."/>
            <person name="Wrobel A."/>
            <person name="Rasinkangas P."/>
            <person name="Parkhill J."/>
            <person name="Rea M.C."/>
            <person name="O'Sullivan O."/>
            <person name="Ritari J."/>
            <person name="Douillard F.P."/>
            <person name="Paul Ross R."/>
            <person name="Yang R."/>
            <person name="Briner A.E."/>
            <person name="Felis G.E."/>
            <person name="de Vos W.M."/>
            <person name="Barrangou R."/>
            <person name="Klaenhammer T.R."/>
            <person name="Caufield P.W."/>
            <person name="Cui Y."/>
            <person name="Zhang H."/>
            <person name="O'Toole P.W."/>
        </authorList>
    </citation>
    <scope>NUCLEOTIDE SEQUENCE [LARGE SCALE GENOMIC DNA]</scope>
    <source>
        <strain evidence="6 7">DSM 23026</strain>
    </source>
</reference>
<dbReference type="GO" id="GO:0016757">
    <property type="term" value="F:glycosyltransferase activity"/>
    <property type="evidence" value="ECO:0007669"/>
    <property type="project" value="UniProtKB-KW"/>
</dbReference>
<evidence type="ECO:0000256" key="3">
    <source>
        <dbReference type="ARBA" id="ARBA00022676"/>
    </source>
</evidence>
<sequence length="297" mass="34011">MKITALVVTYNRLELLQENISNLLKIKEAELIQNIVVVDNHSDQDTQEFLESTPEIEYVRLDKNIGGAGGFNAGMKYFYTNTNDDAVWVMDDDTIPSISTITELRIAATNHSKFGFLLSNVVWTDNTPCKMNIPWPDIVNWTSNILETDPLVPLLSGSFVSMLISRTAIEKVGYPISEFFVWGDDSNYSQRVSSQMKCYFVPKSVVVHKMKQNIGTEIVYDDVSRIPRYFYAFRNNFYSAKKRSGKEGMKFFLHIFSEIAKVLKNSDSFKMKRIFTILKGSVAGMFFNPNIEYVKKD</sequence>
<gene>
    <name evidence="6" type="ORF">IV88_GL001331</name>
</gene>
<dbReference type="InterPro" id="IPR029044">
    <property type="entry name" value="Nucleotide-diphossugar_trans"/>
</dbReference>
<dbReference type="Proteomes" id="UP000051249">
    <property type="component" value="Unassembled WGS sequence"/>
</dbReference>
<dbReference type="PATRIC" id="fig|480391.4.peg.1353"/>
<evidence type="ECO:0000256" key="4">
    <source>
        <dbReference type="ARBA" id="ARBA00022679"/>
    </source>
</evidence>
<feature type="domain" description="Glycosyltransferase 2-like" evidence="5">
    <location>
        <begin position="5"/>
        <end position="111"/>
    </location>
</feature>
<evidence type="ECO:0000313" key="7">
    <source>
        <dbReference type="Proteomes" id="UP000051249"/>
    </source>
</evidence>
<dbReference type="OrthoDB" id="7665907at2"/>
<evidence type="ECO:0000259" key="5">
    <source>
        <dbReference type="Pfam" id="PF00535"/>
    </source>
</evidence>
<evidence type="ECO:0000256" key="1">
    <source>
        <dbReference type="ARBA" id="ARBA00004776"/>
    </source>
</evidence>
<dbReference type="PANTHER" id="PTHR43179:SF12">
    <property type="entry name" value="GALACTOFURANOSYLTRANSFERASE GLFT2"/>
    <property type="match status" value="1"/>
</dbReference>
<accession>A0A0R2N7Y7</accession>
<dbReference type="PANTHER" id="PTHR43179">
    <property type="entry name" value="RHAMNOSYLTRANSFERASE WBBL"/>
    <property type="match status" value="1"/>
</dbReference>
<keyword evidence="4 6" id="KW-0808">Transferase</keyword>
<comment type="similarity">
    <text evidence="2">Belongs to the glycosyltransferase 2 family.</text>
</comment>
<comment type="pathway">
    <text evidence="1">Cell wall biogenesis; cell wall polysaccharide biosynthesis.</text>
</comment>
<protein>
    <submittedName>
        <fullName evidence="6">Glycosyltransferase</fullName>
    </submittedName>
</protein>
<proteinExistence type="inferred from homology"/>
<dbReference type="AlphaFoldDB" id="A0A0R2N7Y7"/>
<dbReference type="EMBL" id="JQCQ01000044">
    <property type="protein sequence ID" value="KRO21959.1"/>
    <property type="molecule type" value="Genomic_DNA"/>
</dbReference>
<name>A0A0R2N7Y7_9LACO</name>
<comment type="caution">
    <text evidence="6">The sequence shown here is derived from an EMBL/GenBank/DDBJ whole genome shotgun (WGS) entry which is preliminary data.</text>
</comment>
<organism evidence="6 7">
    <name type="scientific">Pediococcus argentinicus</name>
    <dbReference type="NCBI Taxonomy" id="480391"/>
    <lineage>
        <taxon>Bacteria</taxon>
        <taxon>Bacillati</taxon>
        <taxon>Bacillota</taxon>
        <taxon>Bacilli</taxon>
        <taxon>Lactobacillales</taxon>
        <taxon>Lactobacillaceae</taxon>
        <taxon>Pediococcus</taxon>
    </lineage>
</organism>
<dbReference type="Gene3D" id="3.90.550.10">
    <property type="entry name" value="Spore Coat Polysaccharide Biosynthesis Protein SpsA, Chain A"/>
    <property type="match status" value="1"/>
</dbReference>
<evidence type="ECO:0000256" key="2">
    <source>
        <dbReference type="ARBA" id="ARBA00006739"/>
    </source>
</evidence>
<dbReference type="RefSeq" id="WP_057800430.1">
    <property type="nucleotide sequence ID" value="NZ_BJZZ01000046.1"/>
</dbReference>
<evidence type="ECO:0000313" key="6">
    <source>
        <dbReference type="EMBL" id="KRO21959.1"/>
    </source>
</evidence>
<dbReference type="SUPFAM" id="SSF53448">
    <property type="entry name" value="Nucleotide-diphospho-sugar transferases"/>
    <property type="match status" value="1"/>
</dbReference>
<dbReference type="Pfam" id="PF00535">
    <property type="entry name" value="Glycos_transf_2"/>
    <property type="match status" value="1"/>
</dbReference>
<dbReference type="InterPro" id="IPR001173">
    <property type="entry name" value="Glyco_trans_2-like"/>
</dbReference>
<keyword evidence="3" id="KW-0328">Glycosyltransferase</keyword>